<proteinExistence type="predicted"/>
<gene>
    <name evidence="2" type="ORF">HCB06_03570</name>
</gene>
<dbReference type="RefSeq" id="WP_185535084.1">
    <property type="nucleotide sequence ID" value="NZ_JAARXI010000002.1"/>
</dbReference>
<evidence type="ECO:0000256" key="1">
    <source>
        <dbReference type="SAM" id="MobiDB-lite"/>
    </source>
</evidence>
<comment type="caution">
    <text evidence="2">The sequence shown here is derived from an EMBL/GenBank/DDBJ whole genome shotgun (WGS) entry which is preliminary data.</text>
</comment>
<name>A0A7X1CXU9_9LIST</name>
<accession>A0A7X1CXU9</accession>
<protein>
    <submittedName>
        <fullName evidence="2">Uncharacterized protein</fullName>
    </submittedName>
</protein>
<organism evidence="2 3">
    <name type="scientific">Listeria booriae</name>
    <dbReference type="NCBI Taxonomy" id="1552123"/>
    <lineage>
        <taxon>Bacteria</taxon>
        <taxon>Bacillati</taxon>
        <taxon>Bacillota</taxon>
        <taxon>Bacilli</taxon>
        <taxon>Bacillales</taxon>
        <taxon>Listeriaceae</taxon>
        <taxon>Listeria</taxon>
    </lineage>
</organism>
<sequence>MLVEVSKIPVRYGTTTYCAGDTLEIKQEHYLSNLFTVIEAEDEIDQKKNQDENRNTDQQEDKGETNDEVNFDNISDEELDVFAEEQGIDLGRATTREGKLKKIFEVTGDGAE</sequence>
<dbReference type="EMBL" id="JAARXI010000002">
    <property type="protein sequence ID" value="MBC2115689.1"/>
    <property type="molecule type" value="Genomic_DNA"/>
</dbReference>
<feature type="compositionally biased region" description="Basic and acidic residues" evidence="1">
    <location>
        <begin position="45"/>
        <end position="65"/>
    </location>
</feature>
<evidence type="ECO:0000313" key="3">
    <source>
        <dbReference type="Proteomes" id="UP000529446"/>
    </source>
</evidence>
<reference evidence="2 3" key="1">
    <citation type="submission" date="2020-03" db="EMBL/GenBank/DDBJ databases">
        <title>Soil Listeria distribution.</title>
        <authorList>
            <person name="Liao J."/>
            <person name="Wiedmann M."/>
        </authorList>
    </citation>
    <scope>NUCLEOTIDE SEQUENCE [LARGE SCALE GENOMIC DNA]</scope>
    <source>
        <strain evidence="2 3">FSL L7-0360</strain>
    </source>
</reference>
<feature type="region of interest" description="Disordered" evidence="1">
    <location>
        <begin position="44"/>
        <end position="72"/>
    </location>
</feature>
<dbReference type="Proteomes" id="UP000529446">
    <property type="component" value="Unassembled WGS sequence"/>
</dbReference>
<evidence type="ECO:0000313" key="2">
    <source>
        <dbReference type="EMBL" id="MBC2115689.1"/>
    </source>
</evidence>
<dbReference type="AlphaFoldDB" id="A0A7X1CXU9"/>